<gene>
    <name evidence="3" type="ORF">SRB5_47510</name>
</gene>
<keyword evidence="2" id="KW-1133">Transmembrane helix</keyword>
<dbReference type="OrthoDB" id="4305709at2"/>
<comment type="caution">
    <text evidence="3">The sequence shown here is derived from an EMBL/GenBank/DDBJ whole genome shotgun (WGS) entry which is preliminary data.</text>
</comment>
<evidence type="ECO:0000256" key="2">
    <source>
        <dbReference type="SAM" id="Phobius"/>
    </source>
</evidence>
<feature type="compositionally biased region" description="Basic and acidic residues" evidence="1">
    <location>
        <begin position="1"/>
        <end position="18"/>
    </location>
</feature>
<dbReference type="AlphaFoldDB" id="A0A7K0CMU4"/>
<evidence type="ECO:0000256" key="1">
    <source>
        <dbReference type="SAM" id="MobiDB-lite"/>
    </source>
</evidence>
<name>A0A7K0CMU4_9ACTN</name>
<evidence type="ECO:0000313" key="3">
    <source>
        <dbReference type="EMBL" id="MQY14583.1"/>
    </source>
</evidence>
<keyword evidence="2" id="KW-0472">Membrane</keyword>
<evidence type="ECO:0000313" key="4">
    <source>
        <dbReference type="Proteomes" id="UP000466345"/>
    </source>
</evidence>
<feature type="region of interest" description="Disordered" evidence="1">
    <location>
        <begin position="1"/>
        <end position="24"/>
    </location>
</feature>
<dbReference type="EMBL" id="WEGJ01000022">
    <property type="protein sequence ID" value="MQY14583.1"/>
    <property type="molecule type" value="Genomic_DNA"/>
</dbReference>
<proteinExistence type="predicted"/>
<feature type="transmembrane region" description="Helical" evidence="2">
    <location>
        <begin position="31"/>
        <end position="51"/>
    </location>
</feature>
<keyword evidence="2" id="KW-0812">Transmembrane</keyword>
<dbReference type="Proteomes" id="UP000466345">
    <property type="component" value="Unassembled WGS sequence"/>
</dbReference>
<sequence>MTDEADRPTADDTPEAPHHPPPRRLPAGWKGGVIVALLILVPLVYLCISFLQSRDAGRSKEESAEATGLVLGWPSRMQRRIYDIKPPMNVDPISFYEFNSWEKSSLYVEFTTNEAGLNAFMKWSDGHRSDLVEGYNPITHGQAKRVHWSFGDGSDWWGWSRPRPGAEPDLAVAVDLSDQTHPTVRVVSTTKF</sequence>
<reference evidence="3 4" key="1">
    <citation type="submission" date="2019-10" db="EMBL/GenBank/DDBJ databases">
        <title>Streptomyces smaragdinus sp. nov. and Streptomyces fabii sp. nov., isolated from the gut of fungus growing-termite Macrotermes natalensis.</title>
        <authorList>
            <person name="Schwitalla J."/>
            <person name="Benndorf R."/>
            <person name="Martin K."/>
            <person name="De Beer W."/>
            <person name="Kaster A.-K."/>
            <person name="Vollmers J."/>
            <person name="Poulsen M."/>
            <person name="Beemelmanns C."/>
        </authorList>
    </citation>
    <scope>NUCLEOTIDE SEQUENCE [LARGE SCALE GENOMIC DNA]</scope>
    <source>
        <strain evidence="3 4">RB5</strain>
    </source>
</reference>
<accession>A0A7K0CMU4</accession>
<protein>
    <submittedName>
        <fullName evidence="3">Uncharacterized protein</fullName>
    </submittedName>
</protein>
<organism evidence="3 4">
    <name type="scientific">Streptomyces smaragdinus</name>
    <dbReference type="NCBI Taxonomy" id="2585196"/>
    <lineage>
        <taxon>Bacteria</taxon>
        <taxon>Bacillati</taxon>
        <taxon>Actinomycetota</taxon>
        <taxon>Actinomycetes</taxon>
        <taxon>Kitasatosporales</taxon>
        <taxon>Streptomycetaceae</taxon>
        <taxon>Streptomyces</taxon>
    </lineage>
</organism>
<keyword evidence="4" id="KW-1185">Reference proteome</keyword>
<dbReference type="RefSeq" id="WP_153455395.1">
    <property type="nucleotide sequence ID" value="NZ_WEGJ01000022.1"/>
</dbReference>